<sequence>MSLRELKAWNKEHGFATSHNKAELIEQAKTGRHIVVTRGKRVQRNLDLEVKAAEPPIEPDSDPKIPEGPEYSNDRNDAIEPDDAEPS</sequence>
<dbReference type="Proteomes" id="UP000664534">
    <property type="component" value="Unassembled WGS sequence"/>
</dbReference>
<keyword evidence="3" id="KW-1185">Reference proteome</keyword>
<proteinExistence type="predicted"/>
<name>A0A8H3J736_9LECA</name>
<evidence type="ECO:0000313" key="2">
    <source>
        <dbReference type="EMBL" id="CAF9942021.1"/>
    </source>
</evidence>
<organism evidence="2 3">
    <name type="scientific">Imshaugia aleurites</name>
    <dbReference type="NCBI Taxonomy" id="172621"/>
    <lineage>
        <taxon>Eukaryota</taxon>
        <taxon>Fungi</taxon>
        <taxon>Dikarya</taxon>
        <taxon>Ascomycota</taxon>
        <taxon>Pezizomycotina</taxon>
        <taxon>Lecanoromycetes</taxon>
        <taxon>OSLEUM clade</taxon>
        <taxon>Lecanoromycetidae</taxon>
        <taxon>Lecanorales</taxon>
        <taxon>Lecanorineae</taxon>
        <taxon>Parmeliaceae</taxon>
        <taxon>Imshaugia</taxon>
    </lineage>
</organism>
<accession>A0A8H3J736</accession>
<reference evidence="2" key="1">
    <citation type="submission" date="2021-03" db="EMBL/GenBank/DDBJ databases">
        <authorList>
            <person name="Tagirdzhanova G."/>
        </authorList>
    </citation>
    <scope>NUCLEOTIDE SEQUENCE</scope>
</reference>
<comment type="caution">
    <text evidence="2">The sequence shown here is derived from an EMBL/GenBank/DDBJ whole genome shotgun (WGS) entry which is preliminary data.</text>
</comment>
<dbReference type="AlphaFoldDB" id="A0A8H3J736"/>
<feature type="region of interest" description="Disordered" evidence="1">
    <location>
        <begin position="47"/>
        <end position="87"/>
    </location>
</feature>
<feature type="compositionally biased region" description="Basic and acidic residues" evidence="1">
    <location>
        <begin position="61"/>
        <end position="78"/>
    </location>
</feature>
<dbReference type="EMBL" id="CAJPDT010000165">
    <property type="protein sequence ID" value="CAF9942021.1"/>
    <property type="molecule type" value="Genomic_DNA"/>
</dbReference>
<evidence type="ECO:0000256" key="1">
    <source>
        <dbReference type="SAM" id="MobiDB-lite"/>
    </source>
</evidence>
<gene>
    <name evidence="2" type="ORF">IMSHALPRED_003157</name>
</gene>
<evidence type="ECO:0000313" key="3">
    <source>
        <dbReference type="Proteomes" id="UP000664534"/>
    </source>
</evidence>
<protein>
    <submittedName>
        <fullName evidence="2">Uncharacterized protein</fullName>
    </submittedName>
</protein>